<organism evidence="11 12">
    <name type="scientific">Varroa destructor</name>
    <name type="common">Honeybee mite</name>
    <dbReference type="NCBI Taxonomy" id="109461"/>
    <lineage>
        <taxon>Eukaryota</taxon>
        <taxon>Metazoa</taxon>
        <taxon>Ecdysozoa</taxon>
        <taxon>Arthropoda</taxon>
        <taxon>Chelicerata</taxon>
        <taxon>Arachnida</taxon>
        <taxon>Acari</taxon>
        <taxon>Parasitiformes</taxon>
        <taxon>Mesostigmata</taxon>
        <taxon>Gamasina</taxon>
        <taxon>Dermanyssoidea</taxon>
        <taxon>Varroidae</taxon>
        <taxon>Varroa</taxon>
    </lineage>
</organism>
<dbReference type="OMA" id="SPRYNTI"/>
<evidence type="ECO:0000256" key="9">
    <source>
        <dbReference type="SAM" id="MobiDB-lite"/>
    </source>
</evidence>
<dbReference type="InterPro" id="IPR017970">
    <property type="entry name" value="Homeobox_CS"/>
</dbReference>
<protein>
    <recommendedName>
        <fullName evidence="10">Homeobox domain-containing protein</fullName>
    </recommendedName>
</protein>
<evidence type="ECO:0000313" key="11">
    <source>
        <dbReference type="EnsemblMetazoa" id="XP_022652847"/>
    </source>
</evidence>
<dbReference type="Pfam" id="PF00046">
    <property type="entry name" value="Homeodomain"/>
    <property type="match status" value="1"/>
</dbReference>
<evidence type="ECO:0000256" key="1">
    <source>
        <dbReference type="ARBA" id="ARBA00004123"/>
    </source>
</evidence>
<dbReference type="EnsemblMetazoa" id="XM_022797112">
    <property type="protein sequence ID" value="XP_022652847"/>
    <property type="gene ID" value="LOC111246842"/>
</dbReference>
<accession>A0A7M7M6D6</accession>
<evidence type="ECO:0000256" key="6">
    <source>
        <dbReference type="ARBA" id="ARBA00038449"/>
    </source>
</evidence>
<dbReference type="GeneID" id="111246842"/>
<keyword evidence="4 7" id="KW-0371">Homeobox</keyword>
<dbReference type="GO" id="GO:0000981">
    <property type="term" value="F:DNA-binding transcription factor activity, RNA polymerase II-specific"/>
    <property type="evidence" value="ECO:0007669"/>
    <property type="project" value="InterPro"/>
</dbReference>
<dbReference type="InterPro" id="IPR001356">
    <property type="entry name" value="HD"/>
</dbReference>
<dbReference type="PANTHER" id="PTHR46294:SF4">
    <property type="entry name" value="SEGMENTATION PROTEIN EVEN-SKIPPED"/>
    <property type="match status" value="1"/>
</dbReference>
<dbReference type="InterPro" id="IPR009057">
    <property type="entry name" value="Homeodomain-like_sf"/>
</dbReference>
<dbReference type="Gene3D" id="1.10.10.60">
    <property type="entry name" value="Homeodomain-like"/>
    <property type="match status" value="1"/>
</dbReference>
<dbReference type="InterPro" id="IPR052002">
    <property type="entry name" value="Even-skipped_HD"/>
</dbReference>
<dbReference type="SUPFAM" id="SSF46689">
    <property type="entry name" value="Homeodomain-like"/>
    <property type="match status" value="1"/>
</dbReference>
<proteinExistence type="inferred from homology"/>
<dbReference type="GO" id="GO:0000978">
    <property type="term" value="F:RNA polymerase II cis-regulatory region sequence-specific DNA binding"/>
    <property type="evidence" value="ECO:0007669"/>
    <property type="project" value="TreeGrafter"/>
</dbReference>
<keyword evidence="5 7" id="KW-0539">Nucleus</keyword>
<dbReference type="RefSeq" id="XP_022652847.1">
    <property type="nucleotide sequence ID" value="XM_022797112.1"/>
</dbReference>
<dbReference type="Proteomes" id="UP000594260">
    <property type="component" value="Unplaced"/>
</dbReference>
<evidence type="ECO:0000313" key="12">
    <source>
        <dbReference type="Proteomes" id="UP000594260"/>
    </source>
</evidence>
<keyword evidence="12" id="KW-1185">Reference proteome</keyword>
<dbReference type="GO" id="GO:0005634">
    <property type="term" value="C:nucleus"/>
    <property type="evidence" value="ECO:0007669"/>
    <property type="project" value="UniProtKB-SubCell"/>
</dbReference>
<dbReference type="PRINTS" id="PR00024">
    <property type="entry name" value="HOMEOBOX"/>
</dbReference>
<dbReference type="AlphaFoldDB" id="A0A7M7M6D6"/>
<dbReference type="PRINTS" id="PR00031">
    <property type="entry name" value="HTHREPRESSR"/>
</dbReference>
<feature type="region of interest" description="Disordered" evidence="9">
    <location>
        <begin position="77"/>
        <end position="100"/>
    </location>
</feature>
<evidence type="ECO:0000256" key="8">
    <source>
        <dbReference type="RuleBase" id="RU000682"/>
    </source>
</evidence>
<feature type="region of interest" description="Disordered" evidence="9">
    <location>
        <begin position="250"/>
        <end position="303"/>
    </location>
</feature>
<feature type="DNA-binding region" description="Homeobox" evidence="7">
    <location>
        <begin position="102"/>
        <end position="161"/>
    </location>
</feature>
<dbReference type="PANTHER" id="PTHR46294">
    <property type="entry name" value="SEGMENTATION PROTEIN EVEN-SKIPPED"/>
    <property type="match status" value="1"/>
</dbReference>
<evidence type="ECO:0000256" key="5">
    <source>
        <dbReference type="ARBA" id="ARBA00023242"/>
    </source>
</evidence>
<feature type="compositionally biased region" description="Low complexity" evidence="9">
    <location>
        <begin position="267"/>
        <end position="291"/>
    </location>
</feature>
<dbReference type="InterPro" id="IPR000047">
    <property type="entry name" value="HTH_motif"/>
</dbReference>
<sequence>MIGNLVDRPDSSTISPPPMATLGESLTNSDDKPIALKKIPFSLHSPSAVTGGKESLAPVSHKLDKLNHIASNLGGNNRTSPIPGNNPHQHVTGVDPPTQDNIRRYRTAFTREQLARLEKEFTRDNYVSRPRRGELAAALGLPECTIKVWFQNRRMKDKRQRMTFNWSYDPQLAAYFMQAAAAAATGYIGNMATGVGIPPGYPQLPGGLPFPYYAAGGCAPVPPPSPMTGSGYPVSLSDLERTKSPVALIVSEPQKSSSPLPVPLTSPTPTSSPTTPTSPAPMATPSTTSPSAQPKLFRPFKEI</sequence>
<dbReference type="PROSITE" id="PS00027">
    <property type="entry name" value="HOMEOBOX_1"/>
    <property type="match status" value="1"/>
</dbReference>
<dbReference type="OrthoDB" id="6159439at2759"/>
<keyword evidence="2" id="KW-0217">Developmental protein</keyword>
<comment type="similarity">
    <text evidence="6">Belongs to the even-skipped homeobox family.</text>
</comment>
<dbReference type="SMART" id="SM00389">
    <property type="entry name" value="HOX"/>
    <property type="match status" value="1"/>
</dbReference>
<dbReference type="KEGG" id="vde:111246842"/>
<evidence type="ECO:0000256" key="4">
    <source>
        <dbReference type="ARBA" id="ARBA00023155"/>
    </source>
</evidence>
<dbReference type="PROSITE" id="PS50071">
    <property type="entry name" value="HOMEOBOX_2"/>
    <property type="match status" value="1"/>
</dbReference>
<keyword evidence="3 7" id="KW-0238">DNA-binding</keyword>
<evidence type="ECO:0000256" key="2">
    <source>
        <dbReference type="ARBA" id="ARBA00022473"/>
    </source>
</evidence>
<dbReference type="InParanoid" id="A0A7M7M6D6"/>
<comment type="subcellular location">
    <subcellularLocation>
        <location evidence="1 7 8">Nucleus</location>
    </subcellularLocation>
</comment>
<name>A0A7M7M6D6_VARDE</name>
<evidence type="ECO:0000256" key="3">
    <source>
        <dbReference type="ARBA" id="ARBA00023125"/>
    </source>
</evidence>
<evidence type="ECO:0000256" key="7">
    <source>
        <dbReference type="PROSITE-ProRule" id="PRU00108"/>
    </source>
</evidence>
<evidence type="ECO:0000259" key="10">
    <source>
        <dbReference type="PROSITE" id="PS50071"/>
    </source>
</evidence>
<reference evidence="11" key="1">
    <citation type="submission" date="2021-01" db="UniProtKB">
        <authorList>
            <consortium name="EnsemblMetazoa"/>
        </authorList>
    </citation>
    <scope>IDENTIFICATION</scope>
</reference>
<dbReference type="InterPro" id="IPR020479">
    <property type="entry name" value="HD_metazoa"/>
</dbReference>
<feature type="region of interest" description="Disordered" evidence="9">
    <location>
        <begin position="1"/>
        <end position="29"/>
    </location>
</feature>
<dbReference type="CDD" id="cd00086">
    <property type="entry name" value="homeodomain"/>
    <property type="match status" value="1"/>
</dbReference>
<feature type="domain" description="Homeobox" evidence="10">
    <location>
        <begin position="100"/>
        <end position="160"/>
    </location>
</feature>
<feature type="compositionally biased region" description="Polar residues" evidence="9">
    <location>
        <begin position="77"/>
        <end position="89"/>
    </location>
</feature>